<dbReference type="Pfam" id="PF12838">
    <property type="entry name" value="Fer4_7"/>
    <property type="match status" value="1"/>
</dbReference>
<proteinExistence type="predicted"/>
<accession>A0A0S2W7Z1</accession>
<dbReference type="GO" id="GO:0051536">
    <property type="term" value="F:iron-sulfur cluster binding"/>
    <property type="evidence" value="ECO:0007669"/>
    <property type="project" value="UniProtKB-KW"/>
</dbReference>
<protein>
    <recommendedName>
        <fullName evidence="4">4Fe-4S ferredoxin-type domain-containing protein</fullName>
    </recommendedName>
</protein>
<keyword evidence="2" id="KW-0408">Iron</keyword>
<keyword evidence="6" id="KW-1185">Reference proteome</keyword>
<reference evidence="6" key="2">
    <citation type="submission" date="2015-04" db="EMBL/GenBank/DDBJ databases">
        <title>A butyrogenic pathway from the amino acid lysine in a human gut commensal.</title>
        <authorList>
            <person name="de Vos W.M."/>
            <person name="Bui N.T.P."/>
            <person name="Plugge C.M."/>
            <person name="Ritari J."/>
        </authorList>
    </citation>
    <scope>NUCLEOTIDE SEQUENCE [LARGE SCALE GENOMIC DNA]</scope>
    <source>
        <strain evidence="6">AF211</strain>
    </source>
</reference>
<dbReference type="InterPro" id="IPR007525">
    <property type="entry name" value="FrhB_FdhB_C"/>
</dbReference>
<gene>
    <name evidence="5" type="ORF">IB211_02987c</name>
</gene>
<evidence type="ECO:0000256" key="2">
    <source>
        <dbReference type="ARBA" id="ARBA00023004"/>
    </source>
</evidence>
<dbReference type="InterPro" id="IPR052977">
    <property type="entry name" value="Polyferredoxin-like_ET"/>
</dbReference>
<sequence length="393" mass="42867">MQAPVEKERCTGCWACANGCPAGCISMEPDEEGFLYPKIDAAACTDCGLCRRVCPAARSVPVEGDVPKAYALHALDRELLEGSASGGGSALLAQSMLERGGVVFGAVFDEAFLVYHGRIENMAELERFQGSKYPQSAVGDVYRQTKALLERGTPVLFTGTPCQIAGLRAYLARDYEGLLCQDLICHSVPSPRVWRAYLSELERAHGGRAASVCFRHKAEGWTRYQFRVEFTDGEAAVMPGKDNPYMQAFLGGLICRPSCHQCPFKGLSRPSDITLADFWGVKQICPEALERQGTTLALVHTEKGAAALEALRERAAVTEVDPVAAVTYNRAALRPSPAAPRRKMFWRAYRGNGLEEIARRCLEPTLSQRVKTAAGGNPLLRAGGKCLHLLRKE</sequence>
<reference evidence="5 6" key="1">
    <citation type="journal article" date="2015" name="Nat. Commun.">
        <title>Production of butyrate from lysine and the Amadori product fructoselysine by a human gut commensal.</title>
        <authorList>
            <person name="Bui T.P."/>
            <person name="Ritari J."/>
            <person name="Boeren S."/>
            <person name="de Waard P."/>
            <person name="Plugge C.M."/>
            <person name="de Vos W.M."/>
        </authorList>
    </citation>
    <scope>NUCLEOTIDE SEQUENCE [LARGE SCALE GENOMIC DNA]</scope>
    <source>
        <strain evidence="5 6">AF211</strain>
    </source>
</reference>
<dbReference type="RefSeq" id="WP_058118475.1">
    <property type="nucleotide sequence ID" value="NZ_CP011307.1"/>
</dbReference>
<keyword evidence="1" id="KW-0479">Metal-binding</keyword>
<evidence type="ECO:0000256" key="1">
    <source>
        <dbReference type="ARBA" id="ARBA00022723"/>
    </source>
</evidence>
<feature type="domain" description="4Fe-4S ferredoxin-type" evidence="4">
    <location>
        <begin position="35"/>
        <end position="65"/>
    </location>
</feature>
<evidence type="ECO:0000313" key="6">
    <source>
        <dbReference type="Proteomes" id="UP000064844"/>
    </source>
</evidence>
<dbReference type="PANTHER" id="PTHR43193">
    <property type="match status" value="1"/>
</dbReference>
<keyword evidence="3" id="KW-0411">Iron-sulfur</keyword>
<dbReference type="KEGG" id="ibu:IB211_02987c"/>
<dbReference type="AlphaFoldDB" id="A0A0S2W7Z1"/>
<dbReference type="PROSITE" id="PS00198">
    <property type="entry name" value="4FE4S_FER_1"/>
    <property type="match status" value="2"/>
</dbReference>
<dbReference type="GO" id="GO:0046872">
    <property type="term" value="F:metal ion binding"/>
    <property type="evidence" value="ECO:0007669"/>
    <property type="project" value="UniProtKB-KW"/>
</dbReference>
<dbReference type="STRING" id="1297617.IB211_02987c"/>
<evidence type="ECO:0000259" key="4">
    <source>
        <dbReference type="PROSITE" id="PS51379"/>
    </source>
</evidence>
<dbReference type="eggNOG" id="COG1035">
    <property type="taxonomic scope" value="Bacteria"/>
</dbReference>
<feature type="domain" description="4Fe-4S ferredoxin-type" evidence="4">
    <location>
        <begin position="1"/>
        <end position="30"/>
    </location>
</feature>
<dbReference type="InterPro" id="IPR017900">
    <property type="entry name" value="4Fe4S_Fe_S_CS"/>
</dbReference>
<organism evidence="5 6">
    <name type="scientific">Intestinimonas butyriciproducens</name>
    <dbReference type="NCBI Taxonomy" id="1297617"/>
    <lineage>
        <taxon>Bacteria</taxon>
        <taxon>Bacillati</taxon>
        <taxon>Bacillota</taxon>
        <taxon>Clostridia</taxon>
        <taxon>Eubacteriales</taxon>
        <taxon>Intestinimonas</taxon>
    </lineage>
</organism>
<dbReference type="Pfam" id="PF04432">
    <property type="entry name" value="FrhB_FdhB_C"/>
    <property type="match status" value="1"/>
</dbReference>
<dbReference type="PROSITE" id="PS51379">
    <property type="entry name" value="4FE4S_FER_2"/>
    <property type="match status" value="2"/>
</dbReference>
<name>A0A0S2W7Z1_9FIRM</name>
<dbReference type="Gene3D" id="3.30.70.20">
    <property type="match status" value="1"/>
</dbReference>
<dbReference type="eggNOG" id="COG1143">
    <property type="taxonomic scope" value="Bacteria"/>
</dbReference>
<evidence type="ECO:0000313" key="5">
    <source>
        <dbReference type="EMBL" id="ALP95378.1"/>
    </source>
</evidence>
<dbReference type="InterPro" id="IPR017896">
    <property type="entry name" value="4Fe4S_Fe-S-bd"/>
</dbReference>
<dbReference type="PANTHER" id="PTHR43193:SF2">
    <property type="entry name" value="POLYFERREDOXIN PROTEIN FWDF"/>
    <property type="match status" value="1"/>
</dbReference>
<dbReference type="PATRIC" id="fig|1297617.4.peg.3066"/>
<dbReference type="SUPFAM" id="SSF54862">
    <property type="entry name" value="4Fe-4S ferredoxins"/>
    <property type="match status" value="1"/>
</dbReference>
<evidence type="ECO:0000256" key="3">
    <source>
        <dbReference type="ARBA" id="ARBA00023014"/>
    </source>
</evidence>
<dbReference type="Proteomes" id="UP000064844">
    <property type="component" value="Chromosome"/>
</dbReference>
<dbReference type="EMBL" id="CP011307">
    <property type="protein sequence ID" value="ALP95378.1"/>
    <property type="molecule type" value="Genomic_DNA"/>
</dbReference>